<dbReference type="RefSeq" id="XP_027619866.1">
    <property type="nucleotide sequence ID" value="XM_027764065.1"/>
</dbReference>
<evidence type="ECO:0000256" key="1">
    <source>
        <dbReference type="SAM" id="MobiDB-lite"/>
    </source>
</evidence>
<evidence type="ECO:0000313" key="3">
    <source>
        <dbReference type="EMBL" id="GBE88953.1"/>
    </source>
</evidence>
<keyword evidence="2" id="KW-0732">Signal</keyword>
<keyword evidence="4" id="KW-1185">Reference proteome</keyword>
<comment type="caution">
    <text evidence="3">The sequence shown here is derived from an EMBL/GenBank/DDBJ whole genome shotgun (WGS) entry which is preliminary data.</text>
</comment>
<feature type="signal peptide" evidence="2">
    <location>
        <begin position="1"/>
        <end position="21"/>
    </location>
</feature>
<feature type="chain" id="PRO_5019082311" evidence="2">
    <location>
        <begin position="22"/>
        <end position="138"/>
    </location>
</feature>
<feature type="region of interest" description="Disordered" evidence="1">
    <location>
        <begin position="31"/>
        <end position="68"/>
    </location>
</feature>
<name>A0A401H3G8_9APHY</name>
<reference evidence="3 4" key="1">
    <citation type="journal article" date="2018" name="Sci. Rep.">
        <title>Genome sequence of the cauliflower mushroom Sparassis crispa (Hanabiratake) and its association with beneficial usage.</title>
        <authorList>
            <person name="Kiyama R."/>
            <person name="Furutani Y."/>
            <person name="Kawaguchi K."/>
            <person name="Nakanishi T."/>
        </authorList>
    </citation>
    <scope>NUCLEOTIDE SEQUENCE [LARGE SCALE GENOMIC DNA]</scope>
</reference>
<proteinExistence type="predicted"/>
<gene>
    <name evidence="3" type="ORF">SCP_1403610</name>
</gene>
<sequence>MRSSAVLAIAAYVAIPGFVVATPMPADGSPPIIPDGAPFSRKDALNVSHSSIESNSNNQPHSRDDDGFPARVVDDIIIRAEPIVDAALDDIHGIVYLRQFFDSKSPRPSANSGGNSGSSQPQATTTEVRMPHYYGDKG</sequence>
<dbReference type="Proteomes" id="UP000287166">
    <property type="component" value="Unassembled WGS sequence"/>
</dbReference>
<dbReference type="EMBL" id="BFAD01000014">
    <property type="protein sequence ID" value="GBE88953.1"/>
    <property type="molecule type" value="Genomic_DNA"/>
</dbReference>
<dbReference type="AlphaFoldDB" id="A0A401H3G8"/>
<feature type="region of interest" description="Disordered" evidence="1">
    <location>
        <begin position="105"/>
        <end position="138"/>
    </location>
</feature>
<organism evidence="3 4">
    <name type="scientific">Sparassis crispa</name>
    <dbReference type="NCBI Taxonomy" id="139825"/>
    <lineage>
        <taxon>Eukaryota</taxon>
        <taxon>Fungi</taxon>
        <taxon>Dikarya</taxon>
        <taxon>Basidiomycota</taxon>
        <taxon>Agaricomycotina</taxon>
        <taxon>Agaricomycetes</taxon>
        <taxon>Polyporales</taxon>
        <taxon>Sparassidaceae</taxon>
        <taxon>Sparassis</taxon>
    </lineage>
</organism>
<feature type="compositionally biased region" description="Polar residues" evidence="1">
    <location>
        <begin position="47"/>
        <end position="60"/>
    </location>
</feature>
<protein>
    <submittedName>
        <fullName evidence="3">Uncharacterized protein</fullName>
    </submittedName>
</protein>
<feature type="compositionally biased region" description="Low complexity" evidence="1">
    <location>
        <begin position="108"/>
        <end position="123"/>
    </location>
</feature>
<evidence type="ECO:0000313" key="4">
    <source>
        <dbReference type="Proteomes" id="UP000287166"/>
    </source>
</evidence>
<dbReference type="InParanoid" id="A0A401H3G8"/>
<dbReference type="GeneID" id="38785870"/>
<evidence type="ECO:0000256" key="2">
    <source>
        <dbReference type="SAM" id="SignalP"/>
    </source>
</evidence>
<accession>A0A401H3G8</accession>